<feature type="domain" description="5'-3' exoribonuclease 1 D1" evidence="1">
    <location>
        <begin position="30"/>
        <end position="167"/>
    </location>
</feature>
<comment type="caution">
    <text evidence="2">The sequence shown here is derived from an EMBL/GenBank/DDBJ whole genome shotgun (WGS) entry which is preliminary data.</text>
</comment>
<protein>
    <recommendedName>
        <fullName evidence="1">5'-3' exoribonuclease 1 D1 domain-containing protein</fullName>
    </recommendedName>
</protein>
<gene>
    <name evidence="2" type="ORF">PCASD_05117</name>
</gene>
<accession>A0A2N5VG71</accession>
<evidence type="ECO:0000313" key="2">
    <source>
        <dbReference type="EMBL" id="PLW49008.1"/>
    </source>
</evidence>
<dbReference type="EMBL" id="PGCI01000019">
    <property type="protein sequence ID" value="PLW49008.1"/>
    <property type="molecule type" value="Genomic_DNA"/>
</dbReference>
<evidence type="ECO:0000259" key="1">
    <source>
        <dbReference type="Pfam" id="PF18332"/>
    </source>
</evidence>
<organism evidence="2 3">
    <name type="scientific">Puccinia coronata f. sp. avenae</name>
    <dbReference type="NCBI Taxonomy" id="200324"/>
    <lineage>
        <taxon>Eukaryota</taxon>
        <taxon>Fungi</taxon>
        <taxon>Dikarya</taxon>
        <taxon>Basidiomycota</taxon>
        <taxon>Pucciniomycotina</taxon>
        <taxon>Pucciniomycetes</taxon>
        <taxon>Pucciniales</taxon>
        <taxon>Pucciniaceae</taxon>
        <taxon>Puccinia</taxon>
    </lineage>
</organism>
<dbReference type="InterPro" id="IPR047007">
    <property type="entry name" value="XRN1_D1_sf"/>
</dbReference>
<dbReference type="AlphaFoldDB" id="A0A2N5VG71"/>
<dbReference type="InterPro" id="IPR040992">
    <property type="entry name" value="XRN1_D1"/>
</dbReference>
<dbReference type="Gene3D" id="2.170.260.40">
    <property type="match status" value="1"/>
</dbReference>
<name>A0A2N5VG71_9BASI</name>
<dbReference type="Pfam" id="PF18332">
    <property type="entry name" value="XRN1_D1"/>
    <property type="match status" value="1"/>
</dbReference>
<reference evidence="2 3" key="1">
    <citation type="submission" date="2017-11" db="EMBL/GenBank/DDBJ databases">
        <title>De novo assembly and phasing of dikaryotic genomes from two isolates of Puccinia coronata f. sp. avenae, the causal agent of oat crown rust.</title>
        <authorList>
            <person name="Miller M.E."/>
            <person name="Zhang Y."/>
            <person name="Omidvar V."/>
            <person name="Sperschneider J."/>
            <person name="Schwessinger B."/>
            <person name="Raley C."/>
            <person name="Palmer J.M."/>
            <person name="Garnica D."/>
            <person name="Upadhyaya N."/>
            <person name="Rathjen J."/>
            <person name="Taylor J.M."/>
            <person name="Park R.F."/>
            <person name="Dodds P.N."/>
            <person name="Hirsch C.D."/>
            <person name="Kianian S.F."/>
            <person name="Figueroa M."/>
        </authorList>
    </citation>
    <scope>NUCLEOTIDE SEQUENCE [LARGE SCALE GENOMIC DNA]</scope>
    <source>
        <strain evidence="2">12SD80</strain>
    </source>
</reference>
<sequence length="195" mass="22259">MYDLPTMEGLRLIKGLSEVPSDQSAPVRKQSETIVIEVQNLYEGTKVEDLANSLLDSRVYVGYPFLREAKVTAISDSLFRYDLPPHFRRCRSTPHNDNVLEKWQRDANGIEYELSKRCGLSMQKPIKGLKRMEDGALVKEYEAREYDYALQTIVLKVSSIDPRFLEQSAKSITEDFPEGSKVSSWAQCCMGPQDK</sequence>
<proteinExistence type="predicted"/>
<evidence type="ECO:0000313" key="3">
    <source>
        <dbReference type="Proteomes" id="UP000235392"/>
    </source>
</evidence>
<dbReference type="Proteomes" id="UP000235392">
    <property type="component" value="Unassembled WGS sequence"/>
</dbReference>